<comment type="caution">
    <text evidence="3">The sequence shown here is derived from an EMBL/GenBank/DDBJ whole genome shotgun (WGS) entry which is preliminary data.</text>
</comment>
<dbReference type="Proteomes" id="UP000178449">
    <property type="component" value="Unassembled WGS sequence"/>
</dbReference>
<evidence type="ECO:0000313" key="3">
    <source>
        <dbReference type="EMBL" id="OGG94124.1"/>
    </source>
</evidence>
<evidence type="ECO:0000256" key="2">
    <source>
        <dbReference type="SAM" id="SignalP"/>
    </source>
</evidence>
<keyword evidence="2" id="KW-0732">Signal</keyword>
<dbReference type="AlphaFoldDB" id="A0A1F6G7Q8"/>
<feature type="region of interest" description="Disordered" evidence="1">
    <location>
        <begin position="27"/>
        <end position="70"/>
    </location>
</feature>
<feature type="compositionally biased region" description="Low complexity" evidence="1">
    <location>
        <begin position="27"/>
        <end position="60"/>
    </location>
</feature>
<evidence type="ECO:0000256" key="1">
    <source>
        <dbReference type="SAM" id="MobiDB-lite"/>
    </source>
</evidence>
<dbReference type="EMBL" id="MFNE01000043">
    <property type="protein sequence ID" value="OGG94124.1"/>
    <property type="molecule type" value="Genomic_DNA"/>
</dbReference>
<dbReference type="STRING" id="1817772.A2527_09780"/>
<gene>
    <name evidence="3" type="ORF">A2527_09780</name>
</gene>
<name>A0A1F6G7Q8_9PROT</name>
<organism evidence="3 4">
    <name type="scientific">Candidatus Lambdaproteobacteria bacterium RIFOXYD2_FULL_50_16</name>
    <dbReference type="NCBI Taxonomy" id="1817772"/>
    <lineage>
        <taxon>Bacteria</taxon>
        <taxon>Pseudomonadati</taxon>
        <taxon>Pseudomonadota</taxon>
        <taxon>Candidatus Lambdaproteobacteria</taxon>
    </lineage>
</organism>
<feature type="chain" id="PRO_5009524588" description="Excalibur calcium-binding domain-containing protein" evidence="2">
    <location>
        <begin position="21"/>
        <end position="172"/>
    </location>
</feature>
<proteinExistence type="predicted"/>
<evidence type="ECO:0000313" key="4">
    <source>
        <dbReference type="Proteomes" id="UP000178449"/>
    </source>
</evidence>
<accession>A0A1F6G7Q8</accession>
<reference evidence="3 4" key="1">
    <citation type="journal article" date="2016" name="Nat. Commun.">
        <title>Thousands of microbial genomes shed light on interconnected biogeochemical processes in an aquifer system.</title>
        <authorList>
            <person name="Anantharaman K."/>
            <person name="Brown C.T."/>
            <person name="Hug L.A."/>
            <person name="Sharon I."/>
            <person name="Castelle C.J."/>
            <person name="Probst A.J."/>
            <person name="Thomas B.C."/>
            <person name="Singh A."/>
            <person name="Wilkins M.J."/>
            <person name="Karaoz U."/>
            <person name="Brodie E.L."/>
            <person name="Williams K.H."/>
            <person name="Hubbard S.S."/>
            <person name="Banfield J.F."/>
        </authorList>
    </citation>
    <scope>NUCLEOTIDE SEQUENCE [LARGE SCALE GENOMIC DNA]</scope>
</reference>
<protein>
    <recommendedName>
        <fullName evidence="5">Excalibur calcium-binding domain-containing protein</fullName>
    </recommendedName>
</protein>
<feature type="signal peptide" evidence="2">
    <location>
        <begin position="1"/>
        <end position="20"/>
    </location>
</feature>
<sequence length="172" mass="19267">MRVSVILLAALCLTCLPLWAQQTAPQAQTTTPAQAPSGQPQQTSQGAPGAAPQGQAGPTPEGNGPPARQSNYEYTTQISKAQQAQGWAKVYFESFKRSREYRYLQLASQQTLLSVQILYNTQEALPKTNRFYYKTRKKRMHACDYYQVLKEASYSFDSSRYLRDPPGGLCQF</sequence>
<evidence type="ECO:0008006" key="5">
    <source>
        <dbReference type="Google" id="ProtNLM"/>
    </source>
</evidence>